<gene>
    <name evidence="3" type="ORF">GA0074694_5852</name>
</gene>
<dbReference type="EMBL" id="FMHU01000002">
    <property type="protein sequence ID" value="SCL30984.1"/>
    <property type="molecule type" value="Genomic_DNA"/>
</dbReference>
<dbReference type="PANTHER" id="PTHR19353:SF19">
    <property type="entry name" value="DELTA(5) FATTY ACID DESATURASE C-RELATED"/>
    <property type="match status" value="1"/>
</dbReference>
<keyword evidence="1" id="KW-1133">Transmembrane helix</keyword>
<dbReference type="InterPro" id="IPR005804">
    <property type="entry name" value="FA_desaturase_dom"/>
</dbReference>
<evidence type="ECO:0000313" key="4">
    <source>
        <dbReference type="Proteomes" id="UP000198906"/>
    </source>
</evidence>
<feature type="domain" description="Fatty acid desaturase" evidence="2">
    <location>
        <begin position="59"/>
        <end position="304"/>
    </location>
</feature>
<feature type="transmembrane region" description="Helical" evidence="1">
    <location>
        <begin position="193"/>
        <end position="215"/>
    </location>
</feature>
<dbReference type="STRING" id="47866.GA0074694_5852"/>
<dbReference type="PANTHER" id="PTHR19353">
    <property type="entry name" value="FATTY ACID DESATURASE 2"/>
    <property type="match status" value="1"/>
</dbReference>
<protein>
    <submittedName>
        <fullName evidence="3">Fatty acid desaturase</fullName>
    </submittedName>
</protein>
<keyword evidence="4" id="KW-1185">Reference proteome</keyword>
<evidence type="ECO:0000259" key="2">
    <source>
        <dbReference type="Pfam" id="PF00487"/>
    </source>
</evidence>
<dbReference type="AlphaFoldDB" id="A0A1C6SN91"/>
<dbReference type="GO" id="GO:0016020">
    <property type="term" value="C:membrane"/>
    <property type="evidence" value="ECO:0007669"/>
    <property type="project" value="TreeGrafter"/>
</dbReference>
<dbReference type="GO" id="GO:0016717">
    <property type="term" value="F:oxidoreductase activity, acting on paired donors, with oxidation of a pair of donors resulting in the reduction of molecular oxygen to two molecules of water"/>
    <property type="evidence" value="ECO:0007669"/>
    <property type="project" value="TreeGrafter"/>
</dbReference>
<evidence type="ECO:0000256" key="1">
    <source>
        <dbReference type="SAM" id="Phobius"/>
    </source>
</evidence>
<reference evidence="4" key="1">
    <citation type="submission" date="2016-06" db="EMBL/GenBank/DDBJ databases">
        <authorList>
            <person name="Varghese N."/>
        </authorList>
    </citation>
    <scope>NUCLEOTIDE SEQUENCE [LARGE SCALE GENOMIC DNA]</scope>
    <source>
        <strain evidence="4">DSM 46123</strain>
    </source>
</reference>
<keyword evidence="1" id="KW-0812">Transmembrane</keyword>
<name>A0A1C6SN91_9ACTN</name>
<sequence length="312" mass="35452">MKPTDEATARATRADVRNAARHLRTEVDDRSFASKLTLWALLTIAGGVLAARPEITLRVLGVVVSGCMFAHAAELQHQTLHGLGFRHARANRLVGVLLGLPMLISFSAYRATHLRHHRDLGTPENREFFDYGDQYGTDRPRSRLRIARDWTVRFTMLHHYGLFLVDAGRALRGADHPGETPTVARRIRTEHRLVLAVLAAATLGSVLLGEALVVWCWLAPLLLVAGPVHALVELPEHFRCATLDRDPFANTRTIRSNRLMTWFTNGNNFHVEHHLMPNLPIERLPELHQQVRHQLHHFHPGYVDFFRTLVRR</sequence>
<dbReference type="Proteomes" id="UP000198906">
    <property type="component" value="Unassembled WGS sequence"/>
</dbReference>
<dbReference type="Pfam" id="PF00487">
    <property type="entry name" value="FA_desaturase"/>
    <property type="match status" value="1"/>
</dbReference>
<accession>A0A1C6SN91</accession>
<dbReference type="InterPro" id="IPR012171">
    <property type="entry name" value="Fatty_acid_desaturase"/>
</dbReference>
<dbReference type="RefSeq" id="WP_091463017.1">
    <property type="nucleotide sequence ID" value="NZ_FMHU01000002.1"/>
</dbReference>
<dbReference type="GO" id="GO:0008610">
    <property type="term" value="P:lipid biosynthetic process"/>
    <property type="evidence" value="ECO:0007669"/>
    <property type="project" value="UniProtKB-ARBA"/>
</dbReference>
<evidence type="ECO:0000313" key="3">
    <source>
        <dbReference type="EMBL" id="SCL30984.1"/>
    </source>
</evidence>
<keyword evidence="1" id="KW-0472">Membrane</keyword>
<proteinExistence type="predicted"/>
<organism evidence="3 4">
    <name type="scientific">Micromonospora inyonensis</name>
    <dbReference type="NCBI Taxonomy" id="47866"/>
    <lineage>
        <taxon>Bacteria</taxon>
        <taxon>Bacillati</taxon>
        <taxon>Actinomycetota</taxon>
        <taxon>Actinomycetes</taxon>
        <taxon>Micromonosporales</taxon>
        <taxon>Micromonosporaceae</taxon>
        <taxon>Micromonospora</taxon>
    </lineage>
</organism>